<feature type="compositionally biased region" description="Basic and acidic residues" evidence="1">
    <location>
        <begin position="1"/>
        <end position="18"/>
    </location>
</feature>
<dbReference type="EMBL" id="VFLP01000078">
    <property type="protein sequence ID" value="TRX88867.1"/>
    <property type="molecule type" value="Genomic_DNA"/>
</dbReference>
<protein>
    <submittedName>
        <fullName evidence="2">Uncharacterized protein</fullName>
    </submittedName>
</protein>
<accession>A0A553HLS3</accession>
<keyword evidence="3" id="KW-1185">Reference proteome</keyword>
<gene>
    <name evidence="2" type="ORF">FHL15_010210</name>
</gene>
<name>A0A553HLS3_9PEZI</name>
<dbReference type="Proteomes" id="UP000319160">
    <property type="component" value="Unassembled WGS sequence"/>
</dbReference>
<proteinExistence type="predicted"/>
<dbReference type="STRING" id="2512241.A0A553HLS3"/>
<feature type="compositionally biased region" description="Basic residues" evidence="1">
    <location>
        <begin position="19"/>
        <end position="31"/>
    </location>
</feature>
<evidence type="ECO:0000256" key="1">
    <source>
        <dbReference type="SAM" id="MobiDB-lite"/>
    </source>
</evidence>
<evidence type="ECO:0000313" key="3">
    <source>
        <dbReference type="Proteomes" id="UP000319160"/>
    </source>
</evidence>
<comment type="caution">
    <text evidence="2">The sequence shown here is derived from an EMBL/GenBank/DDBJ whole genome shotgun (WGS) entry which is preliminary data.</text>
</comment>
<reference evidence="3" key="1">
    <citation type="submission" date="2019-06" db="EMBL/GenBank/DDBJ databases">
        <title>Draft genome sequence of the griseofulvin-producing fungus Xylaria cubensis strain G536.</title>
        <authorList>
            <person name="Mead M.E."/>
            <person name="Raja H.A."/>
            <person name="Steenwyk J.L."/>
            <person name="Knowles S.L."/>
            <person name="Oberlies N.H."/>
            <person name="Rokas A."/>
        </authorList>
    </citation>
    <scope>NUCLEOTIDE SEQUENCE [LARGE SCALE GENOMIC DNA]</scope>
    <source>
        <strain evidence="3">G536</strain>
    </source>
</reference>
<evidence type="ECO:0000313" key="2">
    <source>
        <dbReference type="EMBL" id="TRX88867.1"/>
    </source>
</evidence>
<dbReference type="OrthoDB" id="5153521at2759"/>
<feature type="region of interest" description="Disordered" evidence="1">
    <location>
        <begin position="1"/>
        <end position="74"/>
    </location>
</feature>
<sequence>MASDLTRDLRSGAHETKRVKDHNHKWARGKRPSAGVKSEWLGVGPFLTGSPEQQEKVRPWSLPNGKHIRSPNVTKPHTSHGFCMVPEGYWAPKSDILVELQDPVNMSSSLRDLLPSPYTQRKQSVTDDFLYSFDKAESPGKPLPLEVFVKTNTKATEKFVEKEYEILDYHGNIVKGRKALKDVHRGKTAPPAEEIELIEDDGFELV</sequence>
<organism evidence="2 3">
    <name type="scientific">Xylaria flabelliformis</name>
    <dbReference type="NCBI Taxonomy" id="2512241"/>
    <lineage>
        <taxon>Eukaryota</taxon>
        <taxon>Fungi</taxon>
        <taxon>Dikarya</taxon>
        <taxon>Ascomycota</taxon>
        <taxon>Pezizomycotina</taxon>
        <taxon>Sordariomycetes</taxon>
        <taxon>Xylariomycetidae</taxon>
        <taxon>Xylariales</taxon>
        <taxon>Xylariaceae</taxon>
        <taxon>Xylaria</taxon>
    </lineage>
</organism>
<dbReference type="AlphaFoldDB" id="A0A553HLS3"/>